<reference evidence="1 2" key="1">
    <citation type="submission" date="2017-09" db="EMBL/GenBank/DDBJ databases">
        <authorList>
            <person name="Varghese N."/>
            <person name="Submissions S."/>
        </authorList>
    </citation>
    <scope>NUCLEOTIDE SEQUENCE [LARGE SCALE GENOMIC DNA]</scope>
    <source>
        <strain evidence="1 2">OK806</strain>
    </source>
</reference>
<evidence type="ECO:0000313" key="1">
    <source>
        <dbReference type="EMBL" id="SOE66307.1"/>
    </source>
</evidence>
<accession>A0A7Z7I694</accession>
<dbReference type="AlphaFoldDB" id="A0A7Z7I694"/>
<organism evidence="1 2">
    <name type="scientific">Caballeronia arationis</name>
    <dbReference type="NCBI Taxonomy" id="1777142"/>
    <lineage>
        <taxon>Bacteria</taxon>
        <taxon>Pseudomonadati</taxon>
        <taxon>Pseudomonadota</taxon>
        <taxon>Betaproteobacteria</taxon>
        <taxon>Burkholderiales</taxon>
        <taxon>Burkholderiaceae</taxon>
        <taxon>Caballeronia</taxon>
    </lineage>
</organism>
<proteinExistence type="predicted"/>
<dbReference type="OrthoDB" id="9128315at2"/>
<sequence>MATELKSDAWHRYMLYRSGEPYMSLEDEEKRNEAVEAGRTFTSLASADVWAKDAELVERVRAFLGGKVHWHERFAKSGTDLQVVRTLMGMVQSGSVVVIPEEPVRSGGIGKHASNGAVSFWGVENFDPPRYASVQERYQAQIAELQANETPWAEIQAMNDSINQKFMHAAVLADPLGTLPTFARAGWISKYGLPDLSTWNRAADMDGASDSDEGETPTPLSNALPFELGESTVSDDVIGIAARGVGEAQEAECFSQYEADLIECNAYSRMTRDPYTYVSCKQQAFNRYNQCRGY</sequence>
<name>A0A7Z7I694_9BURK</name>
<dbReference type="Proteomes" id="UP000219522">
    <property type="component" value="Unassembled WGS sequence"/>
</dbReference>
<dbReference type="EMBL" id="OCSU01000001">
    <property type="protein sequence ID" value="SOE66307.1"/>
    <property type="molecule type" value="Genomic_DNA"/>
</dbReference>
<keyword evidence="2" id="KW-1185">Reference proteome</keyword>
<evidence type="ECO:0000313" key="2">
    <source>
        <dbReference type="Proteomes" id="UP000219522"/>
    </source>
</evidence>
<protein>
    <submittedName>
        <fullName evidence="1">Uncharacterized protein</fullName>
    </submittedName>
</protein>
<comment type="caution">
    <text evidence="1">The sequence shown here is derived from an EMBL/GenBank/DDBJ whole genome shotgun (WGS) entry which is preliminary data.</text>
</comment>
<dbReference type="RefSeq" id="WP_062638575.1">
    <property type="nucleotide sequence ID" value="NZ_FCOG02000036.1"/>
</dbReference>
<gene>
    <name evidence="1" type="ORF">SAMN05446927_3049</name>
</gene>